<dbReference type="InterPro" id="IPR001129">
    <property type="entry name" value="Membr-assoc_MAPEG"/>
</dbReference>
<reference evidence="6" key="1">
    <citation type="submission" date="2023-06" db="EMBL/GenBank/DDBJ databases">
        <title>Survivors Of The Sea: Transcriptome response of Skeletonema marinoi to long-term dormancy.</title>
        <authorList>
            <person name="Pinder M.I.M."/>
            <person name="Kourtchenko O."/>
            <person name="Robertson E.K."/>
            <person name="Larsson T."/>
            <person name="Maumus F."/>
            <person name="Osuna-Cruz C.M."/>
            <person name="Vancaester E."/>
            <person name="Stenow R."/>
            <person name="Vandepoele K."/>
            <person name="Ploug H."/>
            <person name="Bruchert V."/>
            <person name="Godhe A."/>
            <person name="Topel M."/>
        </authorList>
    </citation>
    <scope>NUCLEOTIDE SEQUENCE</scope>
    <source>
        <strain evidence="6">R05AC</strain>
    </source>
</reference>
<feature type="transmembrane region" description="Helical" evidence="5">
    <location>
        <begin position="47"/>
        <end position="67"/>
    </location>
</feature>
<keyword evidence="7" id="KW-1185">Reference proteome</keyword>
<dbReference type="GO" id="GO:0016020">
    <property type="term" value="C:membrane"/>
    <property type="evidence" value="ECO:0007669"/>
    <property type="project" value="UniProtKB-SubCell"/>
</dbReference>
<feature type="transmembrane region" description="Helical" evidence="5">
    <location>
        <begin position="129"/>
        <end position="149"/>
    </location>
</feature>
<proteinExistence type="predicted"/>
<comment type="caution">
    <text evidence="6">The sequence shown here is derived from an EMBL/GenBank/DDBJ whole genome shotgun (WGS) entry which is preliminary data.</text>
</comment>
<dbReference type="AlphaFoldDB" id="A0AAD8YEC4"/>
<evidence type="ECO:0000313" key="6">
    <source>
        <dbReference type="EMBL" id="KAK1744273.1"/>
    </source>
</evidence>
<protein>
    <submittedName>
        <fullName evidence="6">Uncharacterized protein</fullName>
    </submittedName>
</protein>
<feature type="transmembrane region" description="Helical" evidence="5">
    <location>
        <begin position="20"/>
        <end position="40"/>
    </location>
</feature>
<evidence type="ECO:0000256" key="1">
    <source>
        <dbReference type="ARBA" id="ARBA00004370"/>
    </source>
</evidence>
<comment type="subcellular location">
    <subcellularLocation>
        <location evidence="1">Membrane</location>
    </subcellularLocation>
</comment>
<dbReference type="SUPFAM" id="SSF161084">
    <property type="entry name" value="MAPEG domain-like"/>
    <property type="match status" value="1"/>
</dbReference>
<accession>A0AAD8YEC4</accession>
<evidence type="ECO:0000256" key="3">
    <source>
        <dbReference type="ARBA" id="ARBA00022989"/>
    </source>
</evidence>
<feature type="transmembrane region" description="Helical" evidence="5">
    <location>
        <begin position="156"/>
        <end position="175"/>
    </location>
</feature>
<dbReference type="InterPro" id="IPR023352">
    <property type="entry name" value="MAPEG-like_dom_sf"/>
</dbReference>
<dbReference type="Pfam" id="PF01124">
    <property type="entry name" value="MAPEG"/>
    <property type="match status" value="1"/>
</dbReference>
<dbReference type="PANTHER" id="PTHR35371">
    <property type="entry name" value="INNER MEMBRANE PROTEIN"/>
    <property type="match status" value="1"/>
</dbReference>
<organism evidence="6 7">
    <name type="scientific">Skeletonema marinoi</name>
    <dbReference type="NCBI Taxonomy" id="267567"/>
    <lineage>
        <taxon>Eukaryota</taxon>
        <taxon>Sar</taxon>
        <taxon>Stramenopiles</taxon>
        <taxon>Ochrophyta</taxon>
        <taxon>Bacillariophyta</taxon>
        <taxon>Coscinodiscophyceae</taxon>
        <taxon>Thalassiosirophycidae</taxon>
        <taxon>Thalassiosirales</taxon>
        <taxon>Skeletonemataceae</taxon>
        <taxon>Skeletonema</taxon>
        <taxon>Skeletonema marinoi-dohrnii complex</taxon>
    </lineage>
</organism>
<evidence type="ECO:0000313" key="7">
    <source>
        <dbReference type="Proteomes" id="UP001224775"/>
    </source>
</evidence>
<evidence type="ECO:0000256" key="4">
    <source>
        <dbReference type="ARBA" id="ARBA00023136"/>
    </source>
</evidence>
<keyword evidence="4 5" id="KW-0472">Membrane</keyword>
<keyword evidence="2 5" id="KW-0812">Transmembrane</keyword>
<dbReference type="Proteomes" id="UP001224775">
    <property type="component" value="Unassembled WGS sequence"/>
</dbReference>
<dbReference type="EMBL" id="JATAAI010000007">
    <property type="protein sequence ID" value="KAK1744273.1"/>
    <property type="molecule type" value="Genomic_DNA"/>
</dbReference>
<evidence type="ECO:0000256" key="2">
    <source>
        <dbReference type="ARBA" id="ARBA00022692"/>
    </source>
</evidence>
<dbReference type="PANTHER" id="PTHR35371:SF1">
    <property type="entry name" value="BLR7753 PROTEIN"/>
    <property type="match status" value="1"/>
</dbReference>
<name>A0AAD8YEC4_9STRA</name>
<gene>
    <name evidence="6" type="ORF">QTG54_004806</name>
</gene>
<keyword evidence="3 5" id="KW-1133">Transmembrane helix</keyword>
<evidence type="ECO:0000256" key="5">
    <source>
        <dbReference type="SAM" id="Phobius"/>
    </source>
</evidence>
<sequence>MSSFFRSIGLSLDGGDFKAMNLKFVPLMFVVISTVLVDVVRSNVTEHVVHFALFYLFVIWYLLNWGYMLSVTLTKPGGYPNSAPRAYTAEGAIYRVKCSIENTFESMVCFIIAVIICDKVADDNAQELIASWAVLVMLTRTIYPVFYIGDIDFLRAFSFALSMMSIHFMFLVSFFPEFQSFVKST</sequence>
<dbReference type="Gene3D" id="1.20.120.550">
    <property type="entry name" value="Membrane associated eicosanoid/glutathione metabolism-like domain"/>
    <property type="match status" value="1"/>
</dbReference>